<evidence type="ECO:0000259" key="5">
    <source>
        <dbReference type="PROSITE" id="PS51829"/>
    </source>
</evidence>
<dbReference type="Proteomes" id="UP000187506">
    <property type="component" value="Chromosome"/>
</dbReference>
<dbReference type="GO" id="GO:0004252">
    <property type="term" value="F:serine-type endopeptidase activity"/>
    <property type="evidence" value="ECO:0007669"/>
    <property type="project" value="InterPro"/>
</dbReference>
<dbReference type="InterPro" id="IPR000601">
    <property type="entry name" value="PKD_dom"/>
</dbReference>
<evidence type="ECO:0000256" key="3">
    <source>
        <dbReference type="SAM" id="SignalP"/>
    </source>
</evidence>
<feature type="chain" id="PRO_5041900576" description="Gliding motility-associated-like protein" evidence="3">
    <location>
        <begin position="20"/>
        <end position="2372"/>
    </location>
</feature>
<dbReference type="PROSITE" id="PS50093">
    <property type="entry name" value="PKD"/>
    <property type="match status" value="1"/>
</dbReference>
<gene>
    <name evidence="6" type="ORF">BWR22_04440</name>
</gene>
<dbReference type="SUPFAM" id="SSF49785">
    <property type="entry name" value="Galactose-binding domain-like"/>
    <property type="match status" value="1"/>
</dbReference>
<dbReference type="EMBL" id="CP019352">
    <property type="protein sequence ID" value="APX99589.1"/>
    <property type="molecule type" value="Genomic_DNA"/>
</dbReference>
<dbReference type="InterPro" id="IPR002884">
    <property type="entry name" value="P_dom"/>
</dbReference>
<proteinExistence type="predicted"/>
<keyword evidence="2" id="KW-0378">Hydrolase</keyword>
<evidence type="ECO:0000256" key="2">
    <source>
        <dbReference type="ARBA" id="ARBA00022801"/>
    </source>
</evidence>
<dbReference type="RefSeq" id="WP_076732218.1">
    <property type="nucleotide sequence ID" value="NZ_CP019352.1"/>
</dbReference>
<dbReference type="Gene3D" id="2.60.40.10">
    <property type="entry name" value="Immunoglobulins"/>
    <property type="match status" value="1"/>
</dbReference>
<evidence type="ECO:0000313" key="7">
    <source>
        <dbReference type="Proteomes" id="UP000187506"/>
    </source>
</evidence>
<keyword evidence="3" id="KW-0732">Signal</keyword>
<organism evidence="6 7">
    <name type="scientific">Lacinutrix venerupis</name>
    <dbReference type="NCBI Taxonomy" id="1486034"/>
    <lineage>
        <taxon>Bacteria</taxon>
        <taxon>Pseudomonadati</taxon>
        <taxon>Bacteroidota</taxon>
        <taxon>Flavobacteriia</taxon>
        <taxon>Flavobacteriales</taxon>
        <taxon>Flavobacteriaceae</taxon>
        <taxon>Lacinutrix</taxon>
    </lineage>
</organism>
<evidence type="ECO:0000259" key="4">
    <source>
        <dbReference type="PROSITE" id="PS50093"/>
    </source>
</evidence>
<evidence type="ECO:0008006" key="8">
    <source>
        <dbReference type="Google" id="ProtNLM"/>
    </source>
</evidence>
<keyword evidence="1" id="KW-0645">Protease</keyword>
<dbReference type="Pfam" id="PF18911">
    <property type="entry name" value="PKD_4"/>
    <property type="match status" value="1"/>
</dbReference>
<dbReference type="PROSITE" id="PS51829">
    <property type="entry name" value="P_HOMO_B"/>
    <property type="match status" value="1"/>
</dbReference>
<dbReference type="KEGG" id="lvn:BWR22_04440"/>
<evidence type="ECO:0000313" key="6">
    <source>
        <dbReference type="EMBL" id="APX99589.1"/>
    </source>
</evidence>
<dbReference type="GO" id="GO:0006508">
    <property type="term" value="P:proteolysis"/>
    <property type="evidence" value="ECO:0007669"/>
    <property type="project" value="UniProtKB-KW"/>
</dbReference>
<dbReference type="CDD" id="cd00146">
    <property type="entry name" value="PKD"/>
    <property type="match status" value="1"/>
</dbReference>
<name>A0AAC9PW88_9FLAO</name>
<dbReference type="InterPro" id="IPR022409">
    <property type="entry name" value="PKD/Chitinase_dom"/>
</dbReference>
<dbReference type="SUPFAM" id="SSF49854">
    <property type="entry name" value="Spermadhesin, CUB domain"/>
    <property type="match status" value="1"/>
</dbReference>
<dbReference type="SMART" id="SM00089">
    <property type="entry name" value="PKD"/>
    <property type="match status" value="1"/>
</dbReference>
<dbReference type="InterPro" id="IPR026341">
    <property type="entry name" value="T9SS_type_B"/>
</dbReference>
<evidence type="ECO:0000256" key="1">
    <source>
        <dbReference type="ARBA" id="ARBA00022670"/>
    </source>
</evidence>
<keyword evidence="7" id="KW-1185">Reference proteome</keyword>
<dbReference type="SUPFAM" id="SSF49299">
    <property type="entry name" value="PKD domain"/>
    <property type="match status" value="1"/>
</dbReference>
<dbReference type="NCBIfam" id="TIGR04131">
    <property type="entry name" value="Bac_Flav_CTERM"/>
    <property type="match status" value="1"/>
</dbReference>
<dbReference type="InterPro" id="IPR035914">
    <property type="entry name" value="Sperma_CUB_dom_sf"/>
</dbReference>
<dbReference type="Pfam" id="PF13585">
    <property type="entry name" value="CHU_C"/>
    <property type="match status" value="1"/>
</dbReference>
<feature type="domain" description="PKD" evidence="4">
    <location>
        <begin position="185"/>
        <end position="224"/>
    </location>
</feature>
<dbReference type="InterPro" id="IPR035986">
    <property type="entry name" value="PKD_dom_sf"/>
</dbReference>
<dbReference type="Gene3D" id="2.60.120.260">
    <property type="entry name" value="Galactose-binding domain-like"/>
    <property type="match status" value="1"/>
</dbReference>
<dbReference type="Gene3D" id="2.60.120.290">
    <property type="entry name" value="Spermadhesin, CUB domain"/>
    <property type="match status" value="1"/>
</dbReference>
<feature type="signal peptide" evidence="3">
    <location>
        <begin position="1"/>
        <end position="19"/>
    </location>
</feature>
<dbReference type="InterPro" id="IPR008979">
    <property type="entry name" value="Galactose-bd-like_sf"/>
</dbReference>
<accession>A0AAC9PW88</accession>
<dbReference type="InterPro" id="IPR013783">
    <property type="entry name" value="Ig-like_fold"/>
</dbReference>
<sequence length="2372" mass="251743">MNKFTILITFLLISTVTFAQDVLMQTGTVTQCSGTFYDSGGVGGNYSSDESFTLTICPDVPGNQIQLDFTAFSTQVGSDTITFYDGDDTTANNFGTYSGAGAANNPGIVVATPNNPTGCITIVFTSDGTATTTGWAATISCYEPCQTIVSQIDSATPAPNADGYIRVCTDEDITLNGSGNFSVDGTGATYEWDLGDGNTVTGQTATFSYPNPGVYIVNLNITDTNTDPAPGTGCTNTNLINQVIQVGTEPDFTGTEAADTVLCFGESTTIDGVVTPTEFINDCTPPVSGTTFLPDGNGASYQTCVTVDCYDSSQTLTDINQIVAICVNMEHSYLGDLDINIISPTGQVAVLKEYPGGGGTYLGGANDDGSNTPGVGADYCFSMSGTVTLENGPTITAGSNPPNNSITPGTYLPEGTLNTLLGSPLNGDWCIQIVDNLGADNGFIFSWSIEFDPNLQPPELSFTPTTVTEGWDADPTITNTTGNTITVAPPAAGQYCYTYRTTDDFGCEYTEQVCIDVLPEIVTDAPDNLFLCNPGALPYIFDLTENDAIINAPAANPTEQIITYYETQADADNETNAIANPTAYSSSAVIGVPQDIFVRIEYLTSDCFETATFTLNVTPQPTVNPALDMELCDDPSNDGFEAFNLESQNLIILGTQSATDYTVTYYTSLADAAAGVNALVSPYTNTVNPEPIFVRVQLNGDATCFNVTTNPLGEFDLIVNPSPEIISLTSNTDICSGNDAVFTITGTANHIVDYNINGGGTIQTTLDATGESVITVTGVTTDQVITLESIEDPVTNCTAPLTNTTTVVVNANPTVTLTSNTSVCSGQDAIFTITGDAGNVVDYNINGGGTMQVTLDAAGQGVVTVAGATADQTITLEAVTNPSTTCTTTLTDTETVTIGANPTITSLTTNTDICSGADAIFTIDATADDVIDYTINGGATQQVVVDATGQAIVTITAATVDQTIVLEAITNPITMCSSILTDTDTVTVIANPTVALASNDEVCIGEDAVFTITGTPGDIVDYNINGGGTVQVTLDAAGESVITIAAPAVDQEMTLEAVNNPATTCTSPLTTSNTVVVNPLPTAIAPTTLEVCDDGTPDGLTEIDLTIKNNEITGGNPAYAVTYYFDQADADAQTNPLPNQYTNISNPQTIVAGVLNVNTNCYTTTTLELAVEQAPVAFTPTPLEHCDPDSDGFGVFTLTDAEAEITGGATGLNVTYHETMADADNSVNPITGDYNNIVANTQTIYVRVESTTIATDCATFVELVLIVNPEPQIITPANLTPLEVCDDDADGFASFDLTVKEPEVLNLLDGDATNDLDPTLYTITYYQTQANAEAPNNAIATPNAYVNTTADMDSVWIRVEDNATGCYKTIELELIVNPLPVLAQAASLNLCDVNNPGDELEAFTLEDANADILAGQTGITLTYFSTQIGAETNDPADQIFSPYTNTANAQTIYVLGTNNVTGCSSITTFDIRVNPLPSPVAMPAVVEECDDDNDGFALFDLDAQTVIIENGEPDVTTTYYETQDDAMNGINPLSSPYANIVQFNQTVYAFVQNDLTSCYTIVELPLSVIPSPVVPIAIEDYVICDADNDGTAQFDFDAVINPQIFANGQTPADFTLTYHTTQAGADSGNNPIVNTSNYTNVTNPQTIYIRLVSNANGCVTTGSFVIRVEFPPVIDANYDNLLSQCDDLDADYMEANNGFTFFDLTVEDIEITGPMNVSWIVTYYETMADAQADTNAIPDPTAYQNTMTGPQTLYVRVTDNDTGCFSFTTVTIRVLNNPSPTPDPEDLELCDDVDIVGPNDMLETFDLTQNEATIINGELGVTASYYLSQDDAIMGNNAIADPSMHINEDPANPGVAVTPQTIYVRLTNGTDPTGLGGTGCYSLVSFNIIVNPLPVVTPVEDYVICELNTDNVADFDLTTMTAAILNGQDPAIFTVTYHETQAEADAGINDLAISGDYTNTSDPQTIYVNITNTVTGCDTTALTFNLVVDEAAQANPVGGPIVYEACDDTMEFDGDTTNDTTVFDLTTQNADVLDGQDPADYTVTYYETQADADAGINPLPFTYTNTVNPQVIIVRVDNDLMINDPANPGTMIDSSSCYETAEITLQVNPMPSFMLDSAYLLCINTNGSEVINSPVIDTGLDPSQYTFEWTLDGAVLPNETSEFIEPTQGGTYGVVATDNATGCSNDEVTTLVTVSEPPVLEAEVTTLAFAEQHDILVTATGTTSTSIAEYEFSLDGGDWELGTQNTAGAYVYTFSDVAAGEHTITVRDTQGCGESTTTITVMDYPLYFTPNDDGYHDTWNIYDIGRQADAVIYIFDRYGKLLKQLSPLGEGWDGTYNGNPMPTSDYWFTVEYREPNNPTVKKQFKAHFTLKR</sequence>
<feature type="domain" description="P/Homo B" evidence="5">
    <location>
        <begin position="273"/>
        <end position="458"/>
    </location>
</feature>
<protein>
    <recommendedName>
        <fullName evidence="8">Gliding motility-associated-like protein</fullName>
    </recommendedName>
</protein>
<reference evidence="6 7" key="1">
    <citation type="submission" date="2017-01" db="EMBL/GenBank/DDBJ databases">
        <title>Complete genome of Lacinutrix venerupis DOK2-8 isolated from seawater in Dokdo.</title>
        <authorList>
            <person name="Chi W.-J."/>
            <person name="Kim J.H."/>
        </authorList>
    </citation>
    <scope>NUCLEOTIDE SEQUENCE [LARGE SCALE GENOMIC DNA]</scope>
    <source>
        <strain evidence="6 7">DOK2-8</strain>
    </source>
</reference>